<evidence type="ECO:0000313" key="2">
    <source>
        <dbReference type="EMBL" id="KAJ7339880.1"/>
    </source>
</evidence>
<dbReference type="AlphaFoldDB" id="A0AAD6ZU87"/>
<protein>
    <submittedName>
        <fullName evidence="2">Uncharacterized protein</fullName>
    </submittedName>
</protein>
<dbReference type="Proteomes" id="UP001218218">
    <property type="component" value="Unassembled WGS sequence"/>
</dbReference>
<name>A0AAD6ZU87_9AGAR</name>
<comment type="caution">
    <text evidence="2">The sequence shown here is derived from an EMBL/GenBank/DDBJ whole genome shotgun (WGS) entry which is preliminary data.</text>
</comment>
<sequence>MAMRRGRDDIMMFAITAVAITFLAFNWTIGVMGFHGSLKTRTTRSALYLSSA</sequence>
<dbReference type="EMBL" id="JARIHO010000027">
    <property type="protein sequence ID" value="KAJ7339880.1"/>
    <property type="molecule type" value="Genomic_DNA"/>
</dbReference>
<evidence type="ECO:0000256" key="1">
    <source>
        <dbReference type="SAM" id="Phobius"/>
    </source>
</evidence>
<keyword evidence="3" id="KW-1185">Reference proteome</keyword>
<keyword evidence="1" id="KW-1133">Transmembrane helix</keyword>
<keyword evidence="1" id="KW-0472">Membrane</keyword>
<gene>
    <name evidence="2" type="ORF">DFH08DRAFT_1013392</name>
</gene>
<evidence type="ECO:0000313" key="3">
    <source>
        <dbReference type="Proteomes" id="UP001218218"/>
    </source>
</evidence>
<feature type="transmembrane region" description="Helical" evidence="1">
    <location>
        <begin position="12"/>
        <end position="34"/>
    </location>
</feature>
<proteinExistence type="predicted"/>
<accession>A0AAD6ZU87</accession>
<keyword evidence="1" id="KW-0812">Transmembrane</keyword>
<reference evidence="2" key="1">
    <citation type="submission" date="2023-03" db="EMBL/GenBank/DDBJ databases">
        <title>Massive genome expansion in bonnet fungi (Mycena s.s.) driven by repeated elements and novel gene families across ecological guilds.</title>
        <authorList>
            <consortium name="Lawrence Berkeley National Laboratory"/>
            <person name="Harder C.B."/>
            <person name="Miyauchi S."/>
            <person name="Viragh M."/>
            <person name="Kuo A."/>
            <person name="Thoen E."/>
            <person name="Andreopoulos B."/>
            <person name="Lu D."/>
            <person name="Skrede I."/>
            <person name="Drula E."/>
            <person name="Henrissat B."/>
            <person name="Morin E."/>
            <person name="Kohler A."/>
            <person name="Barry K."/>
            <person name="LaButti K."/>
            <person name="Morin E."/>
            <person name="Salamov A."/>
            <person name="Lipzen A."/>
            <person name="Mereny Z."/>
            <person name="Hegedus B."/>
            <person name="Baldrian P."/>
            <person name="Stursova M."/>
            <person name="Weitz H."/>
            <person name="Taylor A."/>
            <person name="Grigoriev I.V."/>
            <person name="Nagy L.G."/>
            <person name="Martin F."/>
            <person name="Kauserud H."/>
        </authorList>
    </citation>
    <scope>NUCLEOTIDE SEQUENCE</scope>
    <source>
        <strain evidence="2">CBHHK002</strain>
    </source>
</reference>
<organism evidence="2 3">
    <name type="scientific">Mycena albidolilacea</name>
    <dbReference type="NCBI Taxonomy" id="1033008"/>
    <lineage>
        <taxon>Eukaryota</taxon>
        <taxon>Fungi</taxon>
        <taxon>Dikarya</taxon>
        <taxon>Basidiomycota</taxon>
        <taxon>Agaricomycotina</taxon>
        <taxon>Agaricomycetes</taxon>
        <taxon>Agaricomycetidae</taxon>
        <taxon>Agaricales</taxon>
        <taxon>Marasmiineae</taxon>
        <taxon>Mycenaceae</taxon>
        <taxon>Mycena</taxon>
    </lineage>
</organism>